<protein>
    <submittedName>
        <fullName evidence="2">Unspecified product</fullName>
    </submittedName>
</protein>
<dbReference type="EMBL" id="FLRD01000887">
    <property type="protein sequence ID" value="SBT55807.1"/>
    <property type="molecule type" value="Genomic_DNA"/>
</dbReference>
<gene>
    <name evidence="2" type="ORF">POVWA1_072400</name>
</gene>
<organism evidence="2 3">
    <name type="scientific">Plasmodium ovale wallikeri</name>
    <dbReference type="NCBI Taxonomy" id="864142"/>
    <lineage>
        <taxon>Eukaryota</taxon>
        <taxon>Sar</taxon>
        <taxon>Alveolata</taxon>
        <taxon>Apicomplexa</taxon>
        <taxon>Aconoidasida</taxon>
        <taxon>Haemosporida</taxon>
        <taxon>Plasmodiidae</taxon>
        <taxon>Plasmodium</taxon>
        <taxon>Plasmodium (Plasmodium)</taxon>
    </lineage>
</organism>
<dbReference type="Proteomes" id="UP000078555">
    <property type="component" value="Unassembled WGS sequence"/>
</dbReference>
<reference evidence="3" key="1">
    <citation type="submission" date="2016-05" db="EMBL/GenBank/DDBJ databases">
        <authorList>
            <person name="Naeem Raeece"/>
        </authorList>
    </citation>
    <scope>NUCLEOTIDE SEQUENCE [LARGE SCALE GENOMIC DNA]</scope>
</reference>
<keyword evidence="1" id="KW-1133">Transmembrane helix</keyword>
<dbReference type="Pfam" id="PF05795">
    <property type="entry name" value="Plasmodium_Vir"/>
    <property type="match status" value="1"/>
</dbReference>
<feature type="transmembrane region" description="Helical" evidence="1">
    <location>
        <begin position="70"/>
        <end position="88"/>
    </location>
</feature>
<evidence type="ECO:0000256" key="1">
    <source>
        <dbReference type="SAM" id="Phobius"/>
    </source>
</evidence>
<keyword evidence="1" id="KW-0812">Transmembrane</keyword>
<name>A0A1A9AI85_PLAOA</name>
<evidence type="ECO:0000313" key="3">
    <source>
        <dbReference type="Proteomes" id="UP000078555"/>
    </source>
</evidence>
<accession>A0A1A9AI85</accession>
<dbReference type="AlphaFoldDB" id="A0A1A9AI85"/>
<keyword evidence="3" id="KW-1185">Reference proteome</keyword>
<sequence>MTYANLYCSLNEEYFLPCIIVHKWLNETESIYTSNGECPLNLGCSYYPYYKSSEVSLPGYSITGSTISQLYGYVLFTILLSSILLYKFSPLGTWLNNRIGNKNRIRENINLEAMEELSRTAAYISSPSSSKFNVIYHSLEN</sequence>
<dbReference type="InterPro" id="IPR008780">
    <property type="entry name" value="Plasmodium_Vir"/>
</dbReference>
<evidence type="ECO:0000313" key="2">
    <source>
        <dbReference type="EMBL" id="SBT55807.1"/>
    </source>
</evidence>
<proteinExistence type="predicted"/>
<keyword evidence="1" id="KW-0472">Membrane</keyword>